<feature type="domain" description="SUZ" evidence="2">
    <location>
        <begin position="13"/>
        <end position="89"/>
    </location>
</feature>
<feature type="region of interest" description="Disordered" evidence="1">
    <location>
        <begin position="1"/>
        <end position="283"/>
    </location>
</feature>
<proteinExistence type="predicted"/>
<dbReference type="Pfam" id="PF12752">
    <property type="entry name" value="SUZ"/>
    <property type="match status" value="1"/>
</dbReference>
<feature type="compositionally biased region" description="Low complexity" evidence="1">
    <location>
        <begin position="216"/>
        <end position="228"/>
    </location>
</feature>
<feature type="compositionally biased region" description="Basic and acidic residues" evidence="1">
    <location>
        <begin position="261"/>
        <end position="273"/>
    </location>
</feature>
<evidence type="ECO:0000313" key="3">
    <source>
        <dbReference type="EMBL" id="KAJ8609413.1"/>
    </source>
</evidence>
<name>A0AAD7ULI0_9STRA</name>
<feature type="compositionally biased region" description="Gly residues" evidence="1">
    <location>
        <begin position="231"/>
        <end position="246"/>
    </location>
</feature>
<dbReference type="InterPro" id="IPR024771">
    <property type="entry name" value="SUZ"/>
</dbReference>
<evidence type="ECO:0000313" key="4">
    <source>
        <dbReference type="Proteomes" id="UP001230188"/>
    </source>
</evidence>
<gene>
    <name evidence="3" type="ORF">CTAYLR_009088</name>
</gene>
<comment type="caution">
    <text evidence="3">The sequence shown here is derived from an EMBL/GenBank/DDBJ whole genome shotgun (WGS) entry which is preliminary data.</text>
</comment>
<feature type="compositionally biased region" description="Pro residues" evidence="1">
    <location>
        <begin position="173"/>
        <end position="197"/>
    </location>
</feature>
<organism evidence="3 4">
    <name type="scientific">Chrysophaeum taylorii</name>
    <dbReference type="NCBI Taxonomy" id="2483200"/>
    <lineage>
        <taxon>Eukaryota</taxon>
        <taxon>Sar</taxon>
        <taxon>Stramenopiles</taxon>
        <taxon>Ochrophyta</taxon>
        <taxon>Pelagophyceae</taxon>
        <taxon>Pelagomonadales</taxon>
        <taxon>Pelagomonadaceae</taxon>
        <taxon>Chrysophaeum</taxon>
    </lineage>
</organism>
<dbReference type="EMBL" id="JAQMWT010000140">
    <property type="protein sequence ID" value="KAJ8609413.1"/>
    <property type="molecule type" value="Genomic_DNA"/>
</dbReference>
<dbReference type="PROSITE" id="PS51673">
    <property type="entry name" value="SUZ"/>
    <property type="match status" value="1"/>
</dbReference>
<protein>
    <recommendedName>
        <fullName evidence="2">SUZ domain-containing protein</fullName>
    </recommendedName>
</protein>
<feature type="compositionally biased region" description="Low complexity" evidence="1">
    <location>
        <begin position="153"/>
        <end position="172"/>
    </location>
</feature>
<feature type="compositionally biased region" description="Basic and acidic residues" evidence="1">
    <location>
        <begin position="1"/>
        <end position="14"/>
    </location>
</feature>
<dbReference type="Proteomes" id="UP001230188">
    <property type="component" value="Unassembled WGS sequence"/>
</dbReference>
<keyword evidence="4" id="KW-1185">Reference proteome</keyword>
<dbReference type="AlphaFoldDB" id="A0AAD7ULI0"/>
<sequence>MAAPVDERLAALRMEEDEEEEGWHAAMGTAKAESREKVGTPKVLMRRASSTPPESEEPRQTQPSSAPKSSVDRERDYAAARARIFGKPTSQSADKRNWAQQALSSVVVARGPGDGIGFDSRRKDDKSLWRNRSVELSDPDFNRDNFVRPQFAPRQYYPPARPYYDYPYYGYYGPPPPPPGPPPPPLQPPPPREPYPYYPNNSGHYARPPTFVPRAQLQHHLPQQHQQPTLRGGGGGGGGGGSGGGPQRTKSPPHGGRKPRKSPEHRSNARSYEEEFPSLGGSS</sequence>
<accession>A0AAD7ULI0</accession>
<evidence type="ECO:0000256" key="1">
    <source>
        <dbReference type="SAM" id="MobiDB-lite"/>
    </source>
</evidence>
<reference evidence="3" key="1">
    <citation type="submission" date="2023-01" db="EMBL/GenBank/DDBJ databases">
        <title>Metagenome sequencing of chrysophaentin producing Chrysophaeum taylorii.</title>
        <authorList>
            <person name="Davison J."/>
            <person name="Bewley C."/>
        </authorList>
    </citation>
    <scope>NUCLEOTIDE SEQUENCE</scope>
    <source>
        <strain evidence="3">NIES-1699</strain>
    </source>
</reference>
<feature type="compositionally biased region" description="Basic and acidic residues" evidence="1">
    <location>
        <begin position="119"/>
        <end position="146"/>
    </location>
</feature>
<evidence type="ECO:0000259" key="2">
    <source>
        <dbReference type="PROSITE" id="PS51673"/>
    </source>
</evidence>
<feature type="compositionally biased region" description="Polar residues" evidence="1">
    <location>
        <begin position="88"/>
        <end position="104"/>
    </location>
</feature>